<feature type="compositionally biased region" description="Low complexity" evidence="1">
    <location>
        <begin position="36"/>
        <end position="54"/>
    </location>
</feature>
<accession>A0AAV4GW08</accession>
<dbReference type="Pfam" id="PF24748">
    <property type="entry name" value="Galaxin_repeat"/>
    <property type="match status" value="1"/>
</dbReference>
<dbReference type="PROSITE" id="PS51257">
    <property type="entry name" value="PROKAR_LIPOPROTEIN"/>
    <property type="match status" value="1"/>
</dbReference>
<feature type="domain" description="Galaxin-like repeats" evidence="3">
    <location>
        <begin position="249"/>
        <end position="304"/>
    </location>
</feature>
<evidence type="ECO:0000259" key="3">
    <source>
        <dbReference type="Pfam" id="PF24748"/>
    </source>
</evidence>
<protein>
    <submittedName>
        <fullName evidence="4">Galaxin</fullName>
    </submittedName>
</protein>
<evidence type="ECO:0000313" key="5">
    <source>
        <dbReference type="Proteomes" id="UP000762676"/>
    </source>
</evidence>
<dbReference type="EMBL" id="BMAT01005209">
    <property type="protein sequence ID" value="GFR89133.1"/>
    <property type="molecule type" value="Genomic_DNA"/>
</dbReference>
<keyword evidence="5" id="KW-1185">Reference proteome</keyword>
<feature type="signal peptide" evidence="2">
    <location>
        <begin position="1"/>
        <end position="28"/>
    </location>
</feature>
<feature type="region of interest" description="Disordered" evidence="1">
    <location>
        <begin position="36"/>
        <end position="256"/>
    </location>
</feature>
<keyword evidence="2" id="KW-0732">Signal</keyword>
<proteinExistence type="predicted"/>
<dbReference type="Proteomes" id="UP000762676">
    <property type="component" value="Unassembled WGS sequence"/>
</dbReference>
<sequence length="305" mass="33204">MCRRLVESAFLLSQVLLACALLLHATNAQPEHSLSDSALPAAASSSSDSVSKASQNSEGRSPGYHGDSDNKDVALVKSPFTPPPSGFANPDRSFRPRSPHTLVSTPPRDERPRPSSQGTRQQQEQQRNSDDVTSAPRRKADAAPKPVGSPFRPPVQTEWREGQRVNAPTQPMQEPAIPERIIPSVPPRTLGSPRSQGKVTNQGSPKESVSNQEKDMHDPAPGVTQWTRYTPRPKVRGQEEPSDAPTGRCGSSRYSPRSQICCQGRVQRRQGMKPSCCGRQSFDSAFSKCCDGIVSLRTSQQPECS</sequence>
<evidence type="ECO:0000313" key="4">
    <source>
        <dbReference type="EMBL" id="GFR89133.1"/>
    </source>
</evidence>
<feature type="compositionally biased region" description="Polar residues" evidence="1">
    <location>
        <begin position="192"/>
        <end position="211"/>
    </location>
</feature>
<evidence type="ECO:0000256" key="2">
    <source>
        <dbReference type="SAM" id="SignalP"/>
    </source>
</evidence>
<dbReference type="InterPro" id="IPR056601">
    <property type="entry name" value="Galaxin_dom"/>
</dbReference>
<organism evidence="4 5">
    <name type="scientific">Elysia marginata</name>
    <dbReference type="NCBI Taxonomy" id="1093978"/>
    <lineage>
        <taxon>Eukaryota</taxon>
        <taxon>Metazoa</taxon>
        <taxon>Spiralia</taxon>
        <taxon>Lophotrochozoa</taxon>
        <taxon>Mollusca</taxon>
        <taxon>Gastropoda</taxon>
        <taxon>Heterobranchia</taxon>
        <taxon>Euthyneura</taxon>
        <taxon>Panpulmonata</taxon>
        <taxon>Sacoglossa</taxon>
        <taxon>Placobranchoidea</taxon>
        <taxon>Plakobranchidae</taxon>
        <taxon>Elysia</taxon>
    </lineage>
</organism>
<reference evidence="4 5" key="1">
    <citation type="journal article" date="2021" name="Elife">
        <title>Chloroplast acquisition without the gene transfer in kleptoplastic sea slugs, Plakobranchus ocellatus.</title>
        <authorList>
            <person name="Maeda T."/>
            <person name="Takahashi S."/>
            <person name="Yoshida T."/>
            <person name="Shimamura S."/>
            <person name="Takaki Y."/>
            <person name="Nagai Y."/>
            <person name="Toyoda A."/>
            <person name="Suzuki Y."/>
            <person name="Arimoto A."/>
            <person name="Ishii H."/>
            <person name="Satoh N."/>
            <person name="Nishiyama T."/>
            <person name="Hasebe M."/>
            <person name="Maruyama T."/>
            <person name="Minagawa J."/>
            <person name="Obokata J."/>
            <person name="Shigenobu S."/>
        </authorList>
    </citation>
    <scope>NUCLEOTIDE SEQUENCE [LARGE SCALE GENOMIC DNA]</scope>
</reference>
<gene>
    <name evidence="4" type="ORF">ElyMa_002535700</name>
</gene>
<dbReference type="AlphaFoldDB" id="A0AAV4GW08"/>
<comment type="caution">
    <text evidence="4">The sequence shown here is derived from an EMBL/GenBank/DDBJ whole genome shotgun (WGS) entry which is preliminary data.</text>
</comment>
<name>A0AAV4GW08_9GAST</name>
<evidence type="ECO:0000256" key="1">
    <source>
        <dbReference type="SAM" id="MobiDB-lite"/>
    </source>
</evidence>
<feature type="chain" id="PRO_5043461517" evidence="2">
    <location>
        <begin position="29"/>
        <end position="305"/>
    </location>
</feature>